<evidence type="ECO:0008006" key="4">
    <source>
        <dbReference type="Google" id="ProtNLM"/>
    </source>
</evidence>
<dbReference type="InterPro" id="IPR011992">
    <property type="entry name" value="EF-hand-dom_pair"/>
</dbReference>
<dbReference type="EMBL" id="LUCM01008881">
    <property type="protein sequence ID" value="KAA0187769.1"/>
    <property type="molecule type" value="Genomic_DNA"/>
</dbReference>
<organism evidence="2 3">
    <name type="scientific">Fasciolopsis buskii</name>
    <dbReference type="NCBI Taxonomy" id="27845"/>
    <lineage>
        <taxon>Eukaryota</taxon>
        <taxon>Metazoa</taxon>
        <taxon>Spiralia</taxon>
        <taxon>Lophotrochozoa</taxon>
        <taxon>Platyhelminthes</taxon>
        <taxon>Trematoda</taxon>
        <taxon>Digenea</taxon>
        <taxon>Plagiorchiida</taxon>
        <taxon>Echinostomata</taxon>
        <taxon>Echinostomatoidea</taxon>
        <taxon>Fasciolidae</taxon>
        <taxon>Fasciolopsis</taxon>
    </lineage>
</organism>
<proteinExistence type="predicted"/>
<name>A0A8E0RMF4_9TREM</name>
<dbReference type="Gene3D" id="1.10.238.10">
    <property type="entry name" value="EF-hand"/>
    <property type="match status" value="1"/>
</dbReference>
<dbReference type="Proteomes" id="UP000728185">
    <property type="component" value="Unassembled WGS sequence"/>
</dbReference>
<sequence>MRRSMQKADQDGQGRVEAPVFREILREGTGVYLTDEQIYELLTCLDPELTGTLPYTRLLDNTEAALISTGHASTKTMEHAAENQSVQSEEKNKEQSTPTHMEQ</sequence>
<comment type="caution">
    <text evidence="2">The sequence shown here is derived from an EMBL/GenBank/DDBJ whole genome shotgun (WGS) entry which is preliminary data.</text>
</comment>
<dbReference type="SUPFAM" id="SSF47473">
    <property type="entry name" value="EF-hand"/>
    <property type="match status" value="1"/>
</dbReference>
<evidence type="ECO:0000256" key="1">
    <source>
        <dbReference type="SAM" id="MobiDB-lite"/>
    </source>
</evidence>
<dbReference type="AlphaFoldDB" id="A0A8E0RMF4"/>
<evidence type="ECO:0000313" key="3">
    <source>
        <dbReference type="Proteomes" id="UP000728185"/>
    </source>
</evidence>
<gene>
    <name evidence="2" type="ORF">FBUS_06740</name>
</gene>
<keyword evidence="3" id="KW-1185">Reference proteome</keyword>
<feature type="region of interest" description="Disordered" evidence="1">
    <location>
        <begin position="70"/>
        <end position="103"/>
    </location>
</feature>
<accession>A0A8E0RMF4</accession>
<reference evidence="2" key="1">
    <citation type="submission" date="2019-05" db="EMBL/GenBank/DDBJ databases">
        <title>Annotation for the trematode Fasciolopsis buski.</title>
        <authorList>
            <person name="Choi Y.-J."/>
        </authorList>
    </citation>
    <scope>NUCLEOTIDE SEQUENCE</scope>
    <source>
        <strain evidence="2">HT</strain>
        <tissue evidence="2">Whole worm</tissue>
    </source>
</reference>
<dbReference type="OrthoDB" id="6287011at2759"/>
<protein>
    <recommendedName>
        <fullName evidence="4">EF-hand domain-containing protein</fullName>
    </recommendedName>
</protein>
<evidence type="ECO:0000313" key="2">
    <source>
        <dbReference type="EMBL" id="KAA0187769.1"/>
    </source>
</evidence>